<name>A0A0E9NP24_SAICN</name>
<gene>
    <name evidence="1" type="ORF">G7K_5728-t1</name>
</gene>
<evidence type="ECO:0000313" key="2">
    <source>
        <dbReference type="Proteomes" id="UP000033140"/>
    </source>
</evidence>
<evidence type="ECO:0000313" key="1">
    <source>
        <dbReference type="EMBL" id="GAO51632.1"/>
    </source>
</evidence>
<comment type="caution">
    <text evidence="1">The sequence shown here is derived from an EMBL/GenBank/DDBJ whole genome shotgun (WGS) entry which is preliminary data.</text>
</comment>
<reference evidence="1 2" key="3">
    <citation type="journal article" date="2015" name="Genome Announc.">
        <title>Draft Genome Sequence of the Archiascomycetous Yeast Saitoella complicata.</title>
        <authorList>
            <person name="Yamauchi K."/>
            <person name="Kondo S."/>
            <person name="Hamamoto M."/>
            <person name="Takahashi Y."/>
            <person name="Ogura Y."/>
            <person name="Hayashi T."/>
            <person name="Nishida H."/>
        </authorList>
    </citation>
    <scope>NUCLEOTIDE SEQUENCE [LARGE SCALE GENOMIC DNA]</scope>
    <source>
        <strain evidence="1 2">NRRL Y-17804</strain>
    </source>
</reference>
<proteinExistence type="predicted"/>
<dbReference type="AlphaFoldDB" id="A0A0E9NP24"/>
<reference evidence="1 2" key="1">
    <citation type="journal article" date="2011" name="J. Gen. Appl. Microbiol.">
        <title>Draft genome sequencing of the enigmatic yeast Saitoella complicata.</title>
        <authorList>
            <person name="Nishida H."/>
            <person name="Hamamoto M."/>
            <person name="Sugiyama J."/>
        </authorList>
    </citation>
    <scope>NUCLEOTIDE SEQUENCE [LARGE SCALE GENOMIC DNA]</scope>
    <source>
        <strain evidence="1 2">NRRL Y-17804</strain>
    </source>
</reference>
<keyword evidence="2" id="KW-1185">Reference proteome</keyword>
<reference evidence="1 2" key="2">
    <citation type="journal article" date="2014" name="J. Gen. Appl. Microbiol.">
        <title>The early diverging ascomycetous budding yeast Saitoella complicata has three histone deacetylases belonging to the Clr6, Hos2, and Rpd3 lineages.</title>
        <authorList>
            <person name="Nishida H."/>
            <person name="Matsumoto T."/>
            <person name="Kondo S."/>
            <person name="Hamamoto M."/>
            <person name="Yoshikawa H."/>
        </authorList>
    </citation>
    <scope>NUCLEOTIDE SEQUENCE [LARGE SCALE GENOMIC DNA]</scope>
    <source>
        <strain evidence="1 2">NRRL Y-17804</strain>
    </source>
</reference>
<dbReference type="EMBL" id="BACD03000049">
    <property type="protein sequence ID" value="GAO51632.1"/>
    <property type="molecule type" value="Genomic_DNA"/>
</dbReference>
<protein>
    <submittedName>
        <fullName evidence="1">Uncharacterized protein</fullName>
    </submittedName>
</protein>
<dbReference type="Proteomes" id="UP000033140">
    <property type="component" value="Unassembled WGS sequence"/>
</dbReference>
<organism evidence="1 2">
    <name type="scientific">Saitoella complicata (strain BCRC 22490 / CBS 7301 / JCM 7358 / NBRC 10748 / NRRL Y-17804)</name>
    <dbReference type="NCBI Taxonomy" id="698492"/>
    <lineage>
        <taxon>Eukaryota</taxon>
        <taxon>Fungi</taxon>
        <taxon>Dikarya</taxon>
        <taxon>Ascomycota</taxon>
        <taxon>Taphrinomycotina</taxon>
        <taxon>Taphrinomycotina incertae sedis</taxon>
        <taxon>Saitoella</taxon>
    </lineage>
</organism>
<accession>A0A0E9NP24</accession>
<sequence length="201" mass="21110">MCLTNISGSFTSNNVSMPLKDEIKPLYLERDFTNGGRGRNRVNGYFIECDPCKPTKLRDKVSRLTCDQQSQTIKQTPEPCHPCAGTNLKDSETVLVQLQRSNDNLGGVKTNRGRSTVDLLTDDTLDLNDPLAAVDGGDLALLALLGTTDNEDLVVLADGHGADTVLLTELLGEGSRHEGAADGGGSGEVGLAALAAGGGDV</sequence>